<sequence length="198" mass="21590">MPLHKPDLILASGSATRRQLLDRLQIPYAVDPADIDETLAANEPAAQACQRLARAKADRVAGRHPDAVVLGSDQMLSWRGGLLGKPGDAETARCQLAEIAGEAIAFHVAISVACPDGRRLDWHEIVEARMRQLTREEIARYVEIERPFDCAGSMRSEGLGICLVERMDSRDPSAILGMPLIATARLLRDAGIDPLHRA</sequence>
<organism evidence="6 7">
    <name type="scientific">Guyparkeria halophila</name>
    <dbReference type="NCBI Taxonomy" id="47960"/>
    <lineage>
        <taxon>Bacteria</taxon>
        <taxon>Pseudomonadati</taxon>
        <taxon>Pseudomonadota</taxon>
        <taxon>Gammaproteobacteria</taxon>
        <taxon>Chromatiales</taxon>
        <taxon>Thioalkalibacteraceae</taxon>
        <taxon>Guyparkeria</taxon>
    </lineage>
</organism>
<comment type="cofactor">
    <cofactor evidence="5">
        <name>a divalent metal cation</name>
        <dbReference type="ChEBI" id="CHEBI:60240"/>
    </cofactor>
</comment>
<dbReference type="EMBL" id="CP140153">
    <property type="protein sequence ID" value="WQH16000.1"/>
    <property type="molecule type" value="Genomic_DNA"/>
</dbReference>
<dbReference type="SUPFAM" id="SSF52972">
    <property type="entry name" value="ITPase-like"/>
    <property type="match status" value="1"/>
</dbReference>
<comment type="function">
    <text evidence="5">Nucleoside triphosphate pyrophosphatase. May have a dual role in cell division arrest and in preventing the incorporation of modified nucleotides into cellular nucleic acids.</text>
</comment>
<dbReference type="InterPro" id="IPR003697">
    <property type="entry name" value="Maf-like"/>
</dbReference>
<dbReference type="EC" id="3.6.1.9" evidence="5"/>
<dbReference type="NCBIfam" id="TIGR00172">
    <property type="entry name" value="maf"/>
    <property type="match status" value="1"/>
</dbReference>
<keyword evidence="7" id="KW-1185">Reference proteome</keyword>
<evidence type="ECO:0000256" key="1">
    <source>
        <dbReference type="ARBA" id="ARBA00004496"/>
    </source>
</evidence>
<evidence type="ECO:0000256" key="2">
    <source>
        <dbReference type="ARBA" id="ARBA00022490"/>
    </source>
</evidence>
<comment type="similarity">
    <text evidence="5">Belongs to the Maf family.</text>
</comment>
<comment type="catalytic activity">
    <reaction evidence="5">
        <text>a ribonucleoside 5'-triphosphate + H2O = a ribonucleoside 5'-phosphate + diphosphate + H(+)</text>
        <dbReference type="Rhea" id="RHEA:23996"/>
        <dbReference type="ChEBI" id="CHEBI:15377"/>
        <dbReference type="ChEBI" id="CHEBI:15378"/>
        <dbReference type="ChEBI" id="CHEBI:33019"/>
        <dbReference type="ChEBI" id="CHEBI:58043"/>
        <dbReference type="ChEBI" id="CHEBI:61557"/>
        <dbReference type="EC" id="3.6.1.9"/>
    </reaction>
</comment>
<dbReference type="PANTHER" id="PTHR43213">
    <property type="entry name" value="BIFUNCTIONAL DTTP/UTP PYROPHOSPHATASE/METHYLTRANSFERASE PROTEIN-RELATED"/>
    <property type="match status" value="1"/>
</dbReference>
<comment type="caution">
    <text evidence="5">Lacks conserved residue(s) required for the propagation of feature annotation.</text>
</comment>
<dbReference type="GO" id="GO:0016787">
    <property type="term" value="F:hydrolase activity"/>
    <property type="evidence" value="ECO:0007669"/>
    <property type="project" value="UniProtKB-KW"/>
</dbReference>
<evidence type="ECO:0000256" key="3">
    <source>
        <dbReference type="ARBA" id="ARBA00022801"/>
    </source>
</evidence>
<keyword evidence="4 5" id="KW-0546">Nucleotide metabolism</keyword>
<feature type="active site" description="Proton acceptor" evidence="5">
    <location>
        <position position="73"/>
    </location>
</feature>
<evidence type="ECO:0000313" key="7">
    <source>
        <dbReference type="Proteomes" id="UP001327459"/>
    </source>
</evidence>
<dbReference type="InterPro" id="IPR029001">
    <property type="entry name" value="ITPase-like_fam"/>
</dbReference>
<evidence type="ECO:0000256" key="5">
    <source>
        <dbReference type="HAMAP-Rule" id="MF_00528"/>
    </source>
</evidence>
<comment type="subcellular location">
    <subcellularLocation>
        <location evidence="1 5">Cytoplasm</location>
    </subcellularLocation>
</comment>
<name>A0ABZ0YV01_9GAMM</name>
<proteinExistence type="inferred from homology"/>
<reference evidence="6 7" key="1">
    <citation type="submission" date="2023-11" db="EMBL/GenBank/DDBJ databases">
        <title>MicrobeMod: A computational toolkit for identifying prokaryotic methylation and restriction-modification with nanopore sequencing.</title>
        <authorList>
            <person name="Crits-Christoph A."/>
            <person name="Kang S.C."/>
            <person name="Lee H."/>
            <person name="Ostrov N."/>
        </authorList>
    </citation>
    <scope>NUCLEOTIDE SEQUENCE [LARGE SCALE GENOMIC DNA]</scope>
    <source>
        <strain evidence="6 7">ATCC 49870</strain>
    </source>
</reference>
<dbReference type="Gene3D" id="3.90.950.10">
    <property type="match status" value="1"/>
</dbReference>
<dbReference type="HAMAP" id="MF_00528">
    <property type="entry name" value="Maf"/>
    <property type="match status" value="1"/>
</dbReference>
<evidence type="ECO:0000313" key="6">
    <source>
        <dbReference type="EMBL" id="WQH16000.1"/>
    </source>
</evidence>
<dbReference type="PIRSF" id="PIRSF006305">
    <property type="entry name" value="Maf"/>
    <property type="match status" value="1"/>
</dbReference>
<evidence type="ECO:0000256" key="4">
    <source>
        <dbReference type="ARBA" id="ARBA00023080"/>
    </source>
</evidence>
<keyword evidence="2 5" id="KW-0963">Cytoplasm</keyword>
<keyword evidence="3 5" id="KW-0378">Hydrolase</keyword>
<gene>
    <name evidence="6" type="ORF">SR882_09580</name>
</gene>
<dbReference type="Pfam" id="PF02545">
    <property type="entry name" value="Maf"/>
    <property type="match status" value="1"/>
</dbReference>
<accession>A0ABZ0YV01</accession>
<dbReference type="RefSeq" id="WP_322521020.1">
    <property type="nucleotide sequence ID" value="NZ_CP140153.1"/>
</dbReference>
<comment type="catalytic activity">
    <reaction evidence="5">
        <text>a 2'-deoxyribonucleoside 5'-triphosphate + H2O = a 2'-deoxyribonucleoside 5'-phosphate + diphosphate + H(+)</text>
        <dbReference type="Rhea" id="RHEA:44644"/>
        <dbReference type="ChEBI" id="CHEBI:15377"/>
        <dbReference type="ChEBI" id="CHEBI:15378"/>
        <dbReference type="ChEBI" id="CHEBI:33019"/>
        <dbReference type="ChEBI" id="CHEBI:61560"/>
        <dbReference type="ChEBI" id="CHEBI:65317"/>
        <dbReference type="EC" id="3.6.1.9"/>
    </reaction>
</comment>
<dbReference type="CDD" id="cd00555">
    <property type="entry name" value="Maf"/>
    <property type="match status" value="1"/>
</dbReference>
<protein>
    <recommendedName>
        <fullName evidence="5">Nucleoside triphosphate pyrophosphatase</fullName>
        <ecNumber evidence="5">3.6.1.9</ecNumber>
    </recommendedName>
    <alternativeName>
        <fullName evidence="5">Nucleotide pyrophosphatase</fullName>
        <shortName evidence="5">Nucleotide PPase</shortName>
    </alternativeName>
</protein>
<dbReference type="PANTHER" id="PTHR43213:SF10">
    <property type="entry name" value="7-METHYL-GTP PYROPHOSPHATASE"/>
    <property type="match status" value="1"/>
</dbReference>
<dbReference type="Proteomes" id="UP001327459">
    <property type="component" value="Chromosome"/>
</dbReference>